<evidence type="ECO:0000313" key="2">
    <source>
        <dbReference type="EMBL" id="TDE11863.1"/>
    </source>
</evidence>
<dbReference type="InterPro" id="IPR036390">
    <property type="entry name" value="WH_DNA-bd_sf"/>
</dbReference>
<dbReference type="InterPro" id="IPR002577">
    <property type="entry name" value="HTH_HxlR"/>
</dbReference>
<dbReference type="OrthoDB" id="370168at2"/>
<organism evidence="2 3">
    <name type="scientific">Jiangella asiatica</name>
    <dbReference type="NCBI Taxonomy" id="2530372"/>
    <lineage>
        <taxon>Bacteria</taxon>
        <taxon>Bacillati</taxon>
        <taxon>Actinomycetota</taxon>
        <taxon>Actinomycetes</taxon>
        <taxon>Jiangellales</taxon>
        <taxon>Jiangellaceae</taxon>
        <taxon>Jiangella</taxon>
    </lineage>
</organism>
<proteinExistence type="predicted"/>
<dbReference type="SUPFAM" id="SSF46785">
    <property type="entry name" value="Winged helix' DNA-binding domain"/>
    <property type="match status" value="1"/>
</dbReference>
<sequence>MSLSSSAGTGSSRAASSRATVVFPAPGAPAIIQTAALTTPDPTGRAASHPLQDQVKPVVTGLLDLVQLPGPHRHVEYTLTPLGLSMIGVLDALCAWGEEHWDDLLEARDPSAAP</sequence>
<dbReference type="InterPro" id="IPR036388">
    <property type="entry name" value="WH-like_DNA-bd_sf"/>
</dbReference>
<name>A0A4R5DMF6_9ACTN</name>
<accession>A0A4R5DMF6</accession>
<feature type="domain" description="HTH hxlR-type" evidence="1">
    <location>
        <begin position="64"/>
        <end position="102"/>
    </location>
</feature>
<dbReference type="InParanoid" id="A0A4R5DMF6"/>
<gene>
    <name evidence="2" type="ORF">E1269_08875</name>
</gene>
<protein>
    <submittedName>
        <fullName evidence="2">Transcriptional regulator</fullName>
    </submittedName>
</protein>
<evidence type="ECO:0000313" key="3">
    <source>
        <dbReference type="Proteomes" id="UP000294739"/>
    </source>
</evidence>
<evidence type="ECO:0000259" key="1">
    <source>
        <dbReference type="Pfam" id="PF01638"/>
    </source>
</evidence>
<dbReference type="EMBL" id="SMKZ01000009">
    <property type="protein sequence ID" value="TDE11863.1"/>
    <property type="molecule type" value="Genomic_DNA"/>
</dbReference>
<dbReference type="Pfam" id="PF01638">
    <property type="entry name" value="HxlR"/>
    <property type="match status" value="1"/>
</dbReference>
<dbReference type="AlphaFoldDB" id="A0A4R5DMF6"/>
<reference evidence="2 3" key="1">
    <citation type="submission" date="2019-03" db="EMBL/GenBank/DDBJ databases">
        <title>Draft genome sequences of novel Actinobacteria.</title>
        <authorList>
            <person name="Sahin N."/>
            <person name="Ay H."/>
            <person name="Saygin H."/>
        </authorList>
    </citation>
    <scope>NUCLEOTIDE SEQUENCE [LARGE SCALE GENOMIC DNA]</scope>
    <source>
        <strain evidence="2 3">5K138</strain>
    </source>
</reference>
<dbReference type="Gene3D" id="1.10.10.10">
    <property type="entry name" value="Winged helix-like DNA-binding domain superfamily/Winged helix DNA-binding domain"/>
    <property type="match status" value="1"/>
</dbReference>
<dbReference type="Proteomes" id="UP000294739">
    <property type="component" value="Unassembled WGS sequence"/>
</dbReference>
<keyword evidence="3" id="KW-1185">Reference proteome</keyword>
<comment type="caution">
    <text evidence="2">The sequence shown here is derived from an EMBL/GenBank/DDBJ whole genome shotgun (WGS) entry which is preliminary data.</text>
</comment>